<dbReference type="PANTHER" id="PTHR12322:SF70">
    <property type="entry name" value="DOUBLESEX- AND MAB-3-RELATED TRANSCRIPTION FACTOR 1"/>
    <property type="match status" value="1"/>
</dbReference>
<dbReference type="Pfam" id="PF12374">
    <property type="entry name" value="Dmrt1"/>
    <property type="match status" value="1"/>
</dbReference>
<dbReference type="SUPFAM" id="SSF82927">
    <property type="entry name" value="Cysteine-rich DNA binding domain, (DM domain)"/>
    <property type="match status" value="1"/>
</dbReference>
<dbReference type="EMBL" id="OX395142">
    <property type="protein sequence ID" value="CAI5796442.1"/>
    <property type="molecule type" value="Genomic_DNA"/>
</dbReference>
<dbReference type="InterPro" id="IPR036407">
    <property type="entry name" value="DM_DNA-bd_sf"/>
</dbReference>
<dbReference type="Proteomes" id="UP001178461">
    <property type="component" value="Chromosome 17"/>
</dbReference>
<evidence type="ECO:0000313" key="11">
    <source>
        <dbReference type="EMBL" id="CAI5796442.1"/>
    </source>
</evidence>
<dbReference type="PROSITE" id="PS40000">
    <property type="entry name" value="DM_1"/>
    <property type="match status" value="1"/>
</dbReference>
<feature type="DNA-binding region" description="DM" evidence="8">
    <location>
        <begin position="65"/>
        <end position="112"/>
    </location>
</feature>
<gene>
    <name evidence="11" type="ORF">PODLI_1B038822</name>
</gene>
<evidence type="ECO:0000256" key="3">
    <source>
        <dbReference type="ARBA" id="ARBA00022833"/>
    </source>
</evidence>
<evidence type="ECO:0000256" key="9">
    <source>
        <dbReference type="SAM" id="MobiDB-lite"/>
    </source>
</evidence>
<dbReference type="FunFam" id="4.10.1040.10:FF:000001">
    <property type="entry name" value="doublesex- and mab-3-related transcription factor 1"/>
    <property type="match status" value="1"/>
</dbReference>
<dbReference type="PROSITE" id="PS50809">
    <property type="entry name" value="DM_2"/>
    <property type="match status" value="1"/>
</dbReference>
<proteinExistence type="inferred from homology"/>
<evidence type="ECO:0000256" key="5">
    <source>
        <dbReference type="ARBA" id="ARBA00023125"/>
    </source>
</evidence>
<organism evidence="11 12">
    <name type="scientific">Podarcis lilfordi</name>
    <name type="common">Lilford's wall lizard</name>
    <dbReference type="NCBI Taxonomy" id="74358"/>
    <lineage>
        <taxon>Eukaryota</taxon>
        <taxon>Metazoa</taxon>
        <taxon>Chordata</taxon>
        <taxon>Craniata</taxon>
        <taxon>Vertebrata</taxon>
        <taxon>Euteleostomi</taxon>
        <taxon>Lepidosauria</taxon>
        <taxon>Squamata</taxon>
        <taxon>Bifurcata</taxon>
        <taxon>Unidentata</taxon>
        <taxon>Episquamata</taxon>
        <taxon>Laterata</taxon>
        <taxon>Lacertibaenia</taxon>
        <taxon>Lacertidae</taxon>
        <taxon>Podarcis</taxon>
    </lineage>
</organism>
<protein>
    <submittedName>
        <fullName evidence="11">Doublesexmab-3-related and mab-3-related transcription factor 1</fullName>
    </submittedName>
</protein>
<evidence type="ECO:0000256" key="1">
    <source>
        <dbReference type="ARBA" id="ARBA00006834"/>
    </source>
</evidence>
<dbReference type="InterPro" id="IPR026607">
    <property type="entry name" value="DMRT"/>
</dbReference>
<evidence type="ECO:0000256" key="7">
    <source>
        <dbReference type="ARBA" id="ARBA00023242"/>
    </source>
</evidence>
<keyword evidence="5 8" id="KW-0238">DNA-binding</keyword>
<feature type="compositionally biased region" description="Low complexity" evidence="9">
    <location>
        <begin position="326"/>
        <end position="341"/>
    </location>
</feature>
<evidence type="ECO:0000313" key="12">
    <source>
        <dbReference type="Proteomes" id="UP001178461"/>
    </source>
</evidence>
<dbReference type="Gene3D" id="4.10.1040.10">
    <property type="entry name" value="DM DNA-binding domain"/>
    <property type="match status" value="1"/>
</dbReference>
<feature type="region of interest" description="Disordered" evidence="9">
    <location>
        <begin position="317"/>
        <end position="341"/>
    </location>
</feature>
<feature type="compositionally biased region" description="Polar residues" evidence="9">
    <location>
        <begin position="1"/>
        <end position="11"/>
    </location>
</feature>
<reference evidence="11" key="1">
    <citation type="submission" date="2022-12" db="EMBL/GenBank/DDBJ databases">
        <authorList>
            <person name="Alioto T."/>
            <person name="Alioto T."/>
            <person name="Gomez Garrido J."/>
        </authorList>
    </citation>
    <scope>NUCLEOTIDE SEQUENCE</scope>
</reference>
<comment type="subcellular location">
    <subcellularLocation>
        <location evidence="8">Nucleus</location>
    </subcellularLocation>
</comment>
<keyword evidence="4" id="KW-0805">Transcription regulation</keyword>
<dbReference type="PANTHER" id="PTHR12322">
    <property type="entry name" value="DOUBLESEX AND MAB-3 RELATED TRANSCRIPTION FACTOR DMRT"/>
    <property type="match status" value="1"/>
</dbReference>
<name>A0AA35LHM9_9SAUR</name>
<dbReference type="GO" id="GO:0000978">
    <property type="term" value="F:RNA polymerase II cis-regulatory region sequence-specific DNA binding"/>
    <property type="evidence" value="ECO:0007669"/>
    <property type="project" value="TreeGrafter"/>
</dbReference>
<feature type="compositionally biased region" description="Low complexity" evidence="9">
    <location>
        <begin position="41"/>
        <end position="57"/>
    </location>
</feature>
<dbReference type="GO" id="GO:0007548">
    <property type="term" value="P:sex differentiation"/>
    <property type="evidence" value="ECO:0007669"/>
    <property type="project" value="TreeGrafter"/>
</dbReference>
<dbReference type="SMART" id="SM00301">
    <property type="entry name" value="DM"/>
    <property type="match status" value="1"/>
</dbReference>
<keyword evidence="7 8" id="KW-0539">Nucleus</keyword>
<feature type="domain" description="DM" evidence="10">
    <location>
        <begin position="65"/>
        <end position="112"/>
    </location>
</feature>
<dbReference type="Pfam" id="PF00751">
    <property type="entry name" value="DM"/>
    <property type="match status" value="1"/>
</dbReference>
<evidence type="ECO:0000256" key="4">
    <source>
        <dbReference type="ARBA" id="ARBA00023015"/>
    </source>
</evidence>
<evidence type="ECO:0000256" key="8">
    <source>
        <dbReference type="PROSITE-ProRule" id="PRU00070"/>
    </source>
</evidence>
<dbReference type="GO" id="GO:0005634">
    <property type="term" value="C:nucleus"/>
    <property type="evidence" value="ECO:0007669"/>
    <property type="project" value="UniProtKB-SubCell"/>
</dbReference>
<dbReference type="InterPro" id="IPR001275">
    <property type="entry name" value="DM_DNA-bd"/>
</dbReference>
<dbReference type="AlphaFoldDB" id="A0AA35LHM9"/>
<evidence type="ECO:0000256" key="6">
    <source>
        <dbReference type="ARBA" id="ARBA00023163"/>
    </source>
</evidence>
<keyword evidence="2 8" id="KW-0479">Metal-binding</keyword>
<accession>A0AA35LHM9</accession>
<evidence type="ECO:0000256" key="2">
    <source>
        <dbReference type="ARBA" id="ARBA00022723"/>
    </source>
</evidence>
<feature type="region of interest" description="Disordered" evidence="9">
    <location>
        <begin position="1"/>
        <end position="65"/>
    </location>
</feature>
<comment type="similarity">
    <text evidence="1">Belongs to the DMRT family.</text>
</comment>
<dbReference type="GO" id="GO:0000981">
    <property type="term" value="F:DNA-binding transcription factor activity, RNA polymerase II-specific"/>
    <property type="evidence" value="ECO:0007669"/>
    <property type="project" value="TreeGrafter"/>
</dbReference>
<sequence>MPNESSFNKPSAPSEHPGQGGKVGTFGKSSGLAAAGTTSNAGGPAQSSAGAAAPSGKKSPRLPKCARCRNHGYSSPLKGHKRFCMWRDCQCKKCSLIAERQRVMAAQVALRRQQAQEEELGISHPIPLPSATEMYVKKENNASGGPSCLLLESASPPLPTTSASAVPTSSTEGRMLIPDLPSLASRGHLESASDLVVDSTYYSSFYQPSLYPYYNNLYNYSQYQMAVASEATPGDMGGPLVGSPVKNSLRSLPATYMSSQSGNQWQVKSPENRHGVSSQYRMHSYYPSSSYLGQSVGAPACVPQIFTFEESPSFSETKANVFSPPSSQDSGLVSLSSSSPISNESTKAVLECESTSDSGTFTVHSVMEDADAQEATGAIGFGCIFGPNLLRLRLAAVRKRACNACSPCAKFLARSDRFCRFPLGAPRAARLQSCASPLQEKPFSRDSPISSLARFAEGSGEASCLACRGASGEGRAHQRPVRPRDFGKLKLPFRPRSQVPGKLSPPVSRFYAICKSSLAASSCRVSEFNAVFPPRGSPVLNLSLIS</sequence>
<keyword evidence="6" id="KW-0804">Transcription</keyword>
<keyword evidence="12" id="KW-1185">Reference proteome</keyword>
<dbReference type="InterPro" id="IPR022114">
    <property type="entry name" value="DMRT1-like"/>
</dbReference>
<evidence type="ECO:0000259" key="10">
    <source>
        <dbReference type="PROSITE" id="PS50809"/>
    </source>
</evidence>
<keyword evidence="3 8" id="KW-0862">Zinc</keyword>
<dbReference type="GO" id="GO:0046872">
    <property type="term" value="F:metal ion binding"/>
    <property type="evidence" value="ECO:0007669"/>
    <property type="project" value="UniProtKB-KW"/>
</dbReference>